<evidence type="ECO:0000256" key="5">
    <source>
        <dbReference type="ARBA" id="ARBA00023157"/>
    </source>
</evidence>
<dbReference type="PANTHER" id="PTHR21312:SF28">
    <property type="entry name" value="OVOINHIBITOR-RELATED"/>
    <property type="match status" value="1"/>
</dbReference>
<evidence type="ECO:0000256" key="6">
    <source>
        <dbReference type="SAM" id="MobiDB-lite"/>
    </source>
</evidence>
<comment type="caution">
    <text evidence="9">The sequence shown here is derived from an EMBL/GenBank/DDBJ whole genome shotgun (WGS) entry which is preliminary data.</text>
</comment>
<evidence type="ECO:0000313" key="10">
    <source>
        <dbReference type="Proteomes" id="UP000646548"/>
    </source>
</evidence>
<dbReference type="PANTHER" id="PTHR21312">
    <property type="entry name" value="SERINE PROTEASE INHIBITOR"/>
    <property type="match status" value="1"/>
</dbReference>
<dbReference type="GO" id="GO:0005576">
    <property type="term" value="C:extracellular region"/>
    <property type="evidence" value="ECO:0007669"/>
    <property type="project" value="UniProtKB-SubCell"/>
</dbReference>
<dbReference type="SMART" id="SM00280">
    <property type="entry name" value="KAZAL"/>
    <property type="match status" value="1"/>
</dbReference>
<dbReference type="InterPro" id="IPR002350">
    <property type="entry name" value="Kazal_dom"/>
</dbReference>
<feature type="domain" description="Kazal-like" evidence="8">
    <location>
        <begin position="44"/>
        <end position="101"/>
    </location>
</feature>
<dbReference type="PRINTS" id="PR00290">
    <property type="entry name" value="KAZALINHBTR"/>
</dbReference>
<gene>
    <name evidence="9" type="ORF">FQA47_019613</name>
</gene>
<feature type="signal peptide" evidence="7">
    <location>
        <begin position="1"/>
        <end position="19"/>
    </location>
</feature>
<dbReference type="EMBL" id="WKFB01000060">
    <property type="protein sequence ID" value="KAF6737370.1"/>
    <property type="molecule type" value="Genomic_DNA"/>
</dbReference>
<keyword evidence="2" id="KW-0964">Secreted</keyword>
<keyword evidence="4" id="KW-0722">Serine protease inhibitor</keyword>
<evidence type="ECO:0000256" key="7">
    <source>
        <dbReference type="SAM" id="SignalP"/>
    </source>
</evidence>
<reference evidence="9" key="1">
    <citation type="journal article" name="BMC Genomics">
        <title>Long-read sequencing and de novo genome assembly of marine medaka (Oryzias melastigma).</title>
        <authorList>
            <person name="Liang P."/>
            <person name="Saqib H.S.A."/>
            <person name="Ni X."/>
            <person name="Shen Y."/>
        </authorList>
    </citation>
    <scope>NUCLEOTIDE SEQUENCE</scope>
    <source>
        <strain evidence="9">Bigg-433</strain>
    </source>
</reference>
<dbReference type="InterPro" id="IPR001239">
    <property type="entry name" value="Prot_inh_Kazal-m"/>
</dbReference>
<evidence type="ECO:0000256" key="3">
    <source>
        <dbReference type="ARBA" id="ARBA00022690"/>
    </source>
</evidence>
<evidence type="ECO:0000259" key="8">
    <source>
        <dbReference type="PROSITE" id="PS51465"/>
    </source>
</evidence>
<accession>A0A834FP48</accession>
<organism evidence="9 10">
    <name type="scientific">Oryzias melastigma</name>
    <name type="common">Marine medaka</name>
    <dbReference type="NCBI Taxonomy" id="30732"/>
    <lineage>
        <taxon>Eukaryota</taxon>
        <taxon>Metazoa</taxon>
        <taxon>Chordata</taxon>
        <taxon>Craniata</taxon>
        <taxon>Vertebrata</taxon>
        <taxon>Euteleostomi</taxon>
        <taxon>Actinopterygii</taxon>
        <taxon>Neopterygii</taxon>
        <taxon>Teleostei</taxon>
        <taxon>Neoteleostei</taxon>
        <taxon>Acanthomorphata</taxon>
        <taxon>Ovalentaria</taxon>
        <taxon>Atherinomorphae</taxon>
        <taxon>Beloniformes</taxon>
        <taxon>Adrianichthyidae</taxon>
        <taxon>Oryziinae</taxon>
        <taxon>Oryzias</taxon>
    </lineage>
</organism>
<evidence type="ECO:0000313" key="9">
    <source>
        <dbReference type="EMBL" id="KAF6737370.1"/>
    </source>
</evidence>
<keyword evidence="3" id="KW-0646">Protease inhibitor</keyword>
<name>A0A834FP48_ORYME</name>
<keyword evidence="7" id="KW-0732">Signal</keyword>
<evidence type="ECO:0000256" key="4">
    <source>
        <dbReference type="ARBA" id="ARBA00022900"/>
    </source>
</evidence>
<dbReference type="Pfam" id="PF00050">
    <property type="entry name" value="Kazal_1"/>
    <property type="match status" value="1"/>
</dbReference>
<protein>
    <submittedName>
        <fullName evidence="9">Pancreatic secretory trypsin inhibitor</fullName>
    </submittedName>
</protein>
<dbReference type="PROSITE" id="PS00282">
    <property type="entry name" value="KAZAL_1"/>
    <property type="match status" value="1"/>
</dbReference>
<proteinExistence type="predicted"/>
<evidence type="ECO:0000256" key="1">
    <source>
        <dbReference type="ARBA" id="ARBA00004613"/>
    </source>
</evidence>
<comment type="subcellular location">
    <subcellularLocation>
        <location evidence="1">Secreted</location>
    </subcellularLocation>
</comment>
<dbReference type="PROSITE" id="PS51465">
    <property type="entry name" value="KAZAL_2"/>
    <property type="match status" value="1"/>
</dbReference>
<evidence type="ECO:0000256" key="2">
    <source>
        <dbReference type="ARBA" id="ARBA00022525"/>
    </source>
</evidence>
<dbReference type="SUPFAM" id="SSF100895">
    <property type="entry name" value="Kazal-type serine protease inhibitors"/>
    <property type="match status" value="1"/>
</dbReference>
<dbReference type="Proteomes" id="UP000646548">
    <property type="component" value="Unassembled WGS sequence"/>
</dbReference>
<feature type="region of interest" description="Disordered" evidence="6">
    <location>
        <begin position="25"/>
        <end position="47"/>
    </location>
</feature>
<dbReference type="InterPro" id="IPR036058">
    <property type="entry name" value="Kazal_dom_sf"/>
</dbReference>
<keyword evidence="5" id="KW-1015">Disulfide bond</keyword>
<dbReference type="AlphaFoldDB" id="A0A834FP48"/>
<sequence>MKSTVLLLSLLLLAFSALCQEDHADLSETPKTDPAPPNPDVPAERSEPQCVNMNNVCTKEYKPVCGSDGVTYSTECVLCQHNRHASVPVPVLRSSDGVTQRRRHADVRVVLQLRGSESIQCETRTCAADRGLAPVERGARAERVAAGDGGGGSRGRSALRLASSLLAFWGPDRSRSEPHEPAPAGGCGAGRVAVPSAGCLAG</sequence>
<dbReference type="Gene3D" id="3.30.60.30">
    <property type="match status" value="1"/>
</dbReference>
<dbReference type="GO" id="GO:0004867">
    <property type="term" value="F:serine-type endopeptidase inhibitor activity"/>
    <property type="evidence" value="ECO:0007669"/>
    <property type="project" value="UniProtKB-KW"/>
</dbReference>
<feature type="chain" id="PRO_5032370594" evidence="7">
    <location>
        <begin position="20"/>
        <end position="202"/>
    </location>
</feature>